<accession>A0ABY5IWN9</accession>
<protein>
    <recommendedName>
        <fullName evidence="4">Gliding motility protein GldL</fullName>
    </recommendedName>
</protein>
<keyword evidence="1" id="KW-1133">Transmembrane helix</keyword>
<dbReference type="RefSeq" id="WP_256552867.1">
    <property type="nucleotide sequence ID" value="NZ_CP101751.1"/>
</dbReference>
<organism evidence="2 3">
    <name type="scientific">Flavobacterium cerinum</name>
    <dbReference type="NCBI Taxonomy" id="2502784"/>
    <lineage>
        <taxon>Bacteria</taxon>
        <taxon>Pseudomonadati</taxon>
        <taxon>Bacteroidota</taxon>
        <taxon>Flavobacteriia</taxon>
        <taxon>Flavobacteriales</taxon>
        <taxon>Flavobacteriaceae</taxon>
        <taxon>Flavobacterium</taxon>
    </lineage>
</organism>
<evidence type="ECO:0000313" key="2">
    <source>
        <dbReference type="EMBL" id="UUC47235.1"/>
    </source>
</evidence>
<feature type="transmembrane region" description="Helical" evidence="1">
    <location>
        <begin position="36"/>
        <end position="54"/>
    </location>
</feature>
<sequence length="60" mass="6963">MSKVIAFFKNLTPIKMVLISVLLGGITVFIEKPFPNIFLALRLISFILMMWAIIKYFNKK</sequence>
<name>A0ABY5IWN9_9FLAO</name>
<keyword evidence="3" id="KW-1185">Reference proteome</keyword>
<evidence type="ECO:0000256" key="1">
    <source>
        <dbReference type="SAM" id="Phobius"/>
    </source>
</evidence>
<keyword evidence="1" id="KW-0812">Transmembrane</keyword>
<reference evidence="2" key="1">
    <citation type="submission" date="2022-07" db="EMBL/GenBank/DDBJ databases">
        <title>Isolation, identification, and degradation of a PFOSA degrading strain from sewage treatment plant.</title>
        <authorList>
            <person name="Zhang L."/>
            <person name="Huo Y."/>
        </authorList>
    </citation>
    <scope>NUCLEOTIDE SEQUENCE</scope>
    <source>
        <strain evidence="2">C1</strain>
    </source>
</reference>
<proteinExistence type="predicted"/>
<evidence type="ECO:0008006" key="4">
    <source>
        <dbReference type="Google" id="ProtNLM"/>
    </source>
</evidence>
<keyword evidence="1" id="KW-0472">Membrane</keyword>
<feature type="transmembrane region" description="Helical" evidence="1">
    <location>
        <begin position="12"/>
        <end position="30"/>
    </location>
</feature>
<dbReference type="Proteomes" id="UP001059844">
    <property type="component" value="Chromosome"/>
</dbReference>
<dbReference type="EMBL" id="CP101751">
    <property type="protein sequence ID" value="UUC47235.1"/>
    <property type="molecule type" value="Genomic_DNA"/>
</dbReference>
<gene>
    <name evidence="2" type="ORF">NOX80_08560</name>
</gene>
<evidence type="ECO:0000313" key="3">
    <source>
        <dbReference type="Proteomes" id="UP001059844"/>
    </source>
</evidence>